<keyword evidence="2" id="KW-1185">Reference proteome</keyword>
<organism evidence="1 2">
    <name type="scientific">Peptoclostridium acidaminophilum DSM 3953</name>
    <dbReference type="NCBI Taxonomy" id="1286171"/>
    <lineage>
        <taxon>Bacteria</taxon>
        <taxon>Bacillati</taxon>
        <taxon>Bacillota</taxon>
        <taxon>Clostridia</taxon>
        <taxon>Peptostreptococcales</taxon>
        <taxon>Peptoclostridiaceae</taxon>
        <taxon>Peptoclostridium</taxon>
    </lineage>
</organism>
<dbReference type="InterPro" id="IPR023214">
    <property type="entry name" value="HAD_sf"/>
</dbReference>
<dbReference type="Proteomes" id="UP000019591">
    <property type="component" value="Chromosome"/>
</dbReference>
<gene>
    <name evidence="1" type="ORF">EAL2_c01000</name>
</gene>
<dbReference type="Gene3D" id="3.40.50.1000">
    <property type="entry name" value="HAD superfamily/HAD-like"/>
    <property type="match status" value="1"/>
</dbReference>
<dbReference type="PATRIC" id="fig|1286171.3.peg.70"/>
<dbReference type="RefSeq" id="WP_025434487.1">
    <property type="nucleotide sequence ID" value="NZ_CP007452.1"/>
</dbReference>
<dbReference type="EMBL" id="CP007452">
    <property type="protein sequence ID" value="AHM55437.1"/>
    <property type="molecule type" value="Genomic_DNA"/>
</dbReference>
<dbReference type="STRING" id="1286171.EAL2_c01000"/>
<evidence type="ECO:0000313" key="1">
    <source>
        <dbReference type="EMBL" id="AHM55437.1"/>
    </source>
</evidence>
<dbReference type="AlphaFoldDB" id="W8TGW3"/>
<dbReference type="HOGENOM" id="CLU_142246_0_0_9"/>
<reference evidence="1 2" key="1">
    <citation type="journal article" date="2014" name="Genome Announc.">
        <title>Complete Genome Sequence of Amino Acid-Utilizing Eubacterium acidaminophilum al-2 (DSM 3953).</title>
        <authorList>
            <person name="Poehlein A."/>
            <person name="Andreesen J.R."/>
            <person name="Daniel R."/>
        </authorList>
    </citation>
    <scope>NUCLEOTIDE SEQUENCE [LARGE SCALE GENOMIC DNA]</scope>
    <source>
        <strain evidence="1 2">DSM 3953</strain>
    </source>
</reference>
<dbReference type="KEGG" id="eac:EAL2_c01000"/>
<dbReference type="CDD" id="cd01427">
    <property type="entry name" value="HAD_like"/>
    <property type="match status" value="1"/>
</dbReference>
<dbReference type="InterPro" id="IPR036412">
    <property type="entry name" value="HAD-like_sf"/>
</dbReference>
<evidence type="ECO:0000313" key="2">
    <source>
        <dbReference type="Proteomes" id="UP000019591"/>
    </source>
</evidence>
<dbReference type="OrthoDB" id="159409at2"/>
<sequence length="156" mass="16998">MINISIPGFKDICIKNIVFDYNGTLAEDGKVSDRTMEMLLILKEHLNVYVATADTYGNVAAEFAGTDIEIRKFPSDRASLFKKETVISLGPCETMCVGNGVNDIEMSKECILSVAVIGPEGCSGKLISNCDIAVKSVDDVFHMLNKTDRIKATLRG</sequence>
<dbReference type="SUPFAM" id="SSF56784">
    <property type="entry name" value="HAD-like"/>
    <property type="match status" value="1"/>
</dbReference>
<dbReference type="eggNOG" id="COG4087">
    <property type="taxonomic scope" value="Bacteria"/>
</dbReference>
<name>W8TGW3_PEPAC</name>
<proteinExistence type="predicted"/>
<accession>W8TGW3</accession>
<protein>
    <submittedName>
        <fullName evidence="1">Uncharacterized protein</fullName>
    </submittedName>
</protein>